<evidence type="ECO:0000313" key="4">
    <source>
        <dbReference type="EMBL" id="KAA0168100.1"/>
    </source>
</evidence>
<dbReference type="Proteomes" id="UP000323011">
    <property type="component" value="Unassembled WGS sequence"/>
</dbReference>
<evidence type="ECO:0000256" key="1">
    <source>
        <dbReference type="SAM" id="MobiDB-lite"/>
    </source>
</evidence>
<keyword evidence="2" id="KW-1133">Transmembrane helix</keyword>
<proteinExistence type="predicted"/>
<evidence type="ECO:0000313" key="6">
    <source>
        <dbReference type="EMBL" id="KAA0176266.1"/>
    </source>
</evidence>
<evidence type="ECO:0008006" key="11">
    <source>
        <dbReference type="Google" id="ProtNLM"/>
    </source>
</evidence>
<feature type="compositionally biased region" description="Low complexity" evidence="1">
    <location>
        <begin position="89"/>
        <end position="102"/>
    </location>
</feature>
<dbReference type="EMBL" id="VLTM01000003">
    <property type="protein sequence ID" value="KAA0168100.1"/>
    <property type="molecule type" value="Genomic_DNA"/>
</dbReference>
<keyword evidence="2" id="KW-0472">Membrane</keyword>
<dbReference type="EMBL" id="VLTL01000023">
    <property type="protein sequence ID" value="KAA0169395.1"/>
    <property type="molecule type" value="Genomic_DNA"/>
</dbReference>
<evidence type="ECO:0000256" key="2">
    <source>
        <dbReference type="SAM" id="Phobius"/>
    </source>
</evidence>
<dbReference type="Proteomes" id="UP000322899">
    <property type="component" value="Unassembled WGS sequence"/>
</dbReference>
<feature type="region of interest" description="Disordered" evidence="1">
    <location>
        <begin position="89"/>
        <end position="147"/>
    </location>
</feature>
<dbReference type="Proteomes" id="UP000325113">
    <property type="component" value="Unassembled WGS sequence"/>
</dbReference>
<evidence type="ECO:0000313" key="10">
    <source>
        <dbReference type="Proteomes" id="UP000325113"/>
    </source>
</evidence>
<organism evidence="3 8">
    <name type="scientific">Cafeteria roenbergensis</name>
    <name type="common">Marine flagellate</name>
    <dbReference type="NCBI Taxonomy" id="33653"/>
    <lineage>
        <taxon>Eukaryota</taxon>
        <taxon>Sar</taxon>
        <taxon>Stramenopiles</taxon>
        <taxon>Bigyra</taxon>
        <taxon>Opalozoa</taxon>
        <taxon>Bicosoecida</taxon>
        <taxon>Cafeteriaceae</taxon>
        <taxon>Cafeteria</taxon>
    </lineage>
</organism>
<dbReference type="OrthoDB" id="10437997at2759"/>
<name>A0A5A8C4S5_CAFRO</name>
<evidence type="ECO:0000313" key="8">
    <source>
        <dbReference type="Proteomes" id="UP000323011"/>
    </source>
</evidence>
<dbReference type="AlphaFoldDB" id="A0A5A8C4S5"/>
<dbReference type="CDD" id="cd15841">
    <property type="entry name" value="SNARE_Qc"/>
    <property type="match status" value="1"/>
</dbReference>
<gene>
    <name evidence="6" type="ORF">FNF27_02323</name>
    <name evidence="5" type="ORF">FNF28_02175</name>
    <name evidence="3" type="ORF">FNF29_06989</name>
    <name evidence="4" type="ORF">FNF31_00599</name>
</gene>
<feature type="transmembrane region" description="Helical" evidence="2">
    <location>
        <begin position="212"/>
        <end position="230"/>
    </location>
</feature>
<feature type="compositionally biased region" description="Low complexity" evidence="1">
    <location>
        <begin position="123"/>
        <end position="146"/>
    </location>
</feature>
<evidence type="ECO:0000313" key="9">
    <source>
        <dbReference type="Proteomes" id="UP000324907"/>
    </source>
</evidence>
<evidence type="ECO:0000313" key="7">
    <source>
        <dbReference type="Proteomes" id="UP000322899"/>
    </source>
</evidence>
<dbReference type="Proteomes" id="UP000324907">
    <property type="component" value="Unassembled WGS sequence"/>
</dbReference>
<keyword evidence="8" id="KW-1185">Reference proteome</keyword>
<dbReference type="EMBL" id="VLTO01000009">
    <property type="protein sequence ID" value="KAA0176266.1"/>
    <property type="molecule type" value="Genomic_DNA"/>
</dbReference>
<evidence type="ECO:0000313" key="5">
    <source>
        <dbReference type="EMBL" id="KAA0169395.1"/>
    </source>
</evidence>
<dbReference type="EMBL" id="VLTN01000058">
    <property type="protein sequence ID" value="KAA0148046.1"/>
    <property type="molecule type" value="Genomic_DNA"/>
</dbReference>
<sequence>MDAWRGEYGKADTLLKEVNDLIVSNMATGGRSTPAKQKVKRLLRTLDKSVASLRKTLGGLQERQTALGLVPADLREANDHLRTLESGIASAKARSASSGTAARSERDSLMSGRTDGSYGGAGPAASAAAPEMTASEMRQQQELQVRQQDESFAALEEGLDTLGESAKGISAELGHQDVIIEDVSGKMRKADDSLRARSRAIVRIMQANNVCWMYIVIFVLLALLVVLTATGSF</sequence>
<reference evidence="7 8" key="1">
    <citation type="submission" date="2019-07" db="EMBL/GenBank/DDBJ databases">
        <title>Genomes of Cafeteria roenbergensis.</title>
        <authorList>
            <person name="Fischer M.G."/>
            <person name="Hackl T."/>
            <person name="Roman M."/>
        </authorList>
    </citation>
    <scope>NUCLEOTIDE SEQUENCE [LARGE SCALE GENOMIC DNA]</scope>
    <source>
        <strain evidence="3 8">BVI</strain>
        <strain evidence="4 10">Cflag</strain>
        <strain evidence="6 7">E4-10P</strain>
        <strain evidence="5 9">RCC970-E3</strain>
    </source>
</reference>
<evidence type="ECO:0000313" key="3">
    <source>
        <dbReference type="EMBL" id="KAA0148046.1"/>
    </source>
</evidence>
<dbReference type="Gene3D" id="1.20.5.110">
    <property type="match status" value="1"/>
</dbReference>
<protein>
    <recommendedName>
        <fullName evidence="11">t-SNARE coiled-coil homology domain-containing protein</fullName>
    </recommendedName>
</protein>
<accession>A0A5A8C4S5</accession>
<dbReference type="SUPFAM" id="SSF58038">
    <property type="entry name" value="SNARE fusion complex"/>
    <property type="match status" value="1"/>
</dbReference>
<keyword evidence="2" id="KW-0812">Transmembrane</keyword>
<comment type="caution">
    <text evidence="3">The sequence shown here is derived from an EMBL/GenBank/DDBJ whole genome shotgun (WGS) entry which is preliminary data.</text>
</comment>